<dbReference type="RefSeq" id="WP_227476728.1">
    <property type="nucleotide sequence ID" value="NZ_JAFMPT010000006.1"/>
</dbReference>
<dbReference type="EMBL" id="JAFMPT010000006">
    <property type="protein sequence ID" value="MCC1484287.1"/>
    <property type="molecule type" value="Genomic_DNA"/>
</dbReference>
<reference evidence="2" key="1">
    <citation type="submission" date="2021-03" db="EMBL/GenBank/DDBJ databases">
        <authorList>
            <person name="Ping X."/>
        </authorList>
    </citation>
    <scope>NUCLEOTIDE SEQUENCE</scope>
    <source>
        <strain evidence="2">E313</strain>
    </source>
</reference>
<accession>A0ABS8EPP6</accession>
<organism evidence="2 3">
    <name type="scientific">Winogradskyella immobilis</name>
    <dbReference type="NCBI Taxonomy" id="2816852"/>
    <lineage>
        <taxon>Bacteria</taxon>
        <taxon>Pseudomonadati</taxon>
        <taxon>Bacteroidota</taxon>
        <taxon>Flavobacteriia</taxon>
        <taxon>Flavobacteriales</taxon>
        <taxon>Flavobacteriaceae</taxon>
        <taxon>Winogradskyella</taxon>
    </lineage>
</organism>
<evidence type="ECO:0000313" key="2">
    <source>
        <dbReference type="EMBL" id="MCC1484287.1"/>
    </source>
</evidence>
<protein>
    <submittedName>
        <fullName evidence="2">Uncharacterized protein</fullName>
    </submittedName>
</protein>
<dbReference type="Proteomes" id="UP000778797">
    <property type="component" value="Unassembled WGS sequence"/>
</dbReference>
<dbReference type="Pfam" id="PF19578">
    <property type="entry name" value="DUF6090"/>
    <property type="match status" value="1"/>
</dbReference>
<keyword evidence="1" id="KW-1133">Transmembrane helix</keyword>
<keyword evidence="1" id="KW-0812">Transmembrane</keyword>
<sequence>MIKENKASKYLMYAIGEIALVMIGILLALQVSNWNENRIKQQNEVKILSQLNEDLKVNLIELKGIYESLNNSNSGGLKIINFLTSNKPSNDSLKIWTENFNNSNIFNNANTTYKNLENSEKISFLMILCG</sequence>
<dbReference type="InterPro" id="IPR045749">
    <property type="entry name" value="DUF6090"/>
</dbReference>
<evidence type="ECO:0000313" key="3">
    <source>
        <dbReference type="Proteomes" id="UP000778797"/>
    </source>
</evidence>
<proteinExistence type="predicted"/>
<keyword evidence="3" id="KW-1185">Reference proteome</keyword>
<comment type="caution">
    <text evidence="2">The sequence shown here is derived from an EMBL/GenBank/DDBJ whole genome shotgun (WGS) entry which is preliminary data.</text>
</comment>
<keyword evidence="1" id="KW-0472">Membrane</keyword>
<reference evidence="2" key="2">
    <citation type="submission" date="2021-10" db="EMBL/GenBank/DDBJ databases">
        <title>Genome of Winogradskyella sp. E313.</title>
        <authorList>
            <person name="Zhou Y."/>
        </authorList>
    </citation>
    <scope>NUCLEOTIDE SEQUENCE</scope>
    <source>
        <strain evidence="2">E313</strain>
    </source>
</reference>
<name>A0ABS8EPP6_9FLAO</name>
<gene>
    <name evidence="2" type="ORF">J1C55_06795</name>
</gene>
<evidence type="ECO:0000256" key="1">
    <source>
        <dbReference type="SAM" id="Phobius"/>
    </source>
</evidence>
<feature type="transmembrane region" description="Helical" evidence="1">
    <location>
        <begin position="12"/>
        <end position="31"/>
    </location>
</feature>